<dbReference type="CDD" id="cd07377">
    <property type="entry name" value="WHTH_GntR"/>
    <property type="match status" value="1"/>
</dbReference>
<sequence length="459" mass="53965">MKKYKMIEEKIKHNILKNIWKSGEKIPSLRSLSLKYKVSPQTIHSAFKSLEKSGYISIIPAIGCFVKEKSQYKMSRQLKTIVKSYSDIENKAFHSINFTNTSLLYSYFNENFFLYFCQKMIRENSHFLNSSIVQDLPSLIACLSDSLEEDNIFTLEENIFITSGSETSIEIICRIFSEKKKLTIALSDPSHYNIINTLSPWLNIQGVHLLENGWDFEDFDRILQSEKIDFVFVSPNFQNPSGICWSEEKKFHLIDLAAKYDFYIIEEDNYSKLYYEKGIATSFKSLERIGKERIFYIRDFSSLFGSSLNISCVLVPPQFREQFLMEKLVLSVFPSKFQQKILETFIISGYLHFFTENLKKKLHYRSKYLIHLLQQIPELRIMHEPTGGFFIWIKLQQNIDEDVFYELCKEKGVLILPGYIFYKDQRNNAKFRICFASTSLHEIQIGIQCIKQVIEHLKH</sequence>
<evidence type="ECO:0000256" key="5">
    <source>
        <dbReference type="ARBA" id="ARBA00023163"/>
    </source>
</evidence>
<dbReference type="GO" id="GO:0030170">
    <property type="term" value="F:pyridoxal phosphate binding"/>
    <property type="evidence" value="ECO:0007669"/>
    <property type="project" value="InterPro"/>
</dbReference>
<dbReference type="GO" id="GO:0003677">
    <property type="term" value="F:DNA binding"/>
    <property type="evidence" value="ECO:0007669"/>
    <property type="project" value="UniProtKB-KW"/>
</dbReference>
<organism evidence="6 7">
    <name type="scientific">Fusobacterium necrophorum subsp. funduliforme</name>
    <dbReference type="NCBI Taxonomy" id="143387"/>
    <lineage>
        <taxon>Bacteria</taxon>
        <taxon>Fusobacteriati</taxon>
        <taxon>Fusobacteriota</taxon>
        <taxon>Fusobacteriia</taxon>
        <taxon>Fusobacteriales</taxon>
        <taxon>Fusobacteriaceae</taxon>
        <taxon>Fusobacterium</taxon>
    </lineage>
</organism>
<evidence type="ECO:0000256" key="3">
    <source>
        <dbReference type="ARBA" id="ARBA00023015"/>
    </source>
</evidence>
<dbReference type="SUPFAM" id="SSF53383">
    <property type="entry name" value="PLP-dependent transferases"/>
    <property type="match status" value="1"/>
</dbReference>
<dbReference type="PANTHER" id="PTHR46577:SF1">
    <property type="entry name" value="HTH-TYPE TRANSCRIPTIONAL REGULATORY PROTEIN GABR"/>
    <property type="match status" value="1"/>
</dbReference>
<dbReference type="InterPro" id="IPR015424">
    <property type="entry name" value="PyrdxlP-dep_Trfase"/>
</dbReference>
<keyword evidence="3" id="KW-0805">Transcription regulation</keyword>
<dbReference type="Gene3D" id="1.10.10.10">
    <property type="entry name" value="Winged helix-like DNA-binding domain superfamily/Winged helix DNA-binding domain"/>
    <property type="match status" value="1"/>
</dbReference>
<evidence type="ECO:0000256" key="4">
    <source>
        <dbReference type="ARBA" id="ARBA00023125"/>
    </source>
</evidence>
<comment type="similarity">
    <text evidence="1">In the C-terminal section; belongs to the class-I pyridoxal-phosphate-dependent aminotransferase family.</text>
</comment>
<dbReference type="AlphaFoldDB" id="A0A162JCZ2"/>
<dbReference type="Gene3D" id="3.40.640.10">
    <property type="entry name" value="Type I PLP-dependent aspartate aminotransferase-like (Major domain)"/>
    <property type="match status" value="1"/>
</dbReference>
<protein>
    <submittedName>
        <fullName evidence="6">Aminotransferase class I</fullName>
    </submittedName>
</protein>
<dbReference type="CDD" id="cd00609">
    <property type="entry name" value="AAT_like"/>
    <property type="match status" value="1"/>
</dbReference>
<dbReference type="InterPro" id="IPR036388">
    <property type="entry name" value="WH-like_DNA-bd_sf"/>
</dbReference>
<dbReference type="InterPro" id="IPR004839">
    <property type="entry name" value="Aminotransferase_I/II_large"/>
</dbReference>
<dbReference type="SMART" id="SM00345">
    <property type="entry name" value="HTH_GNTR"/>
    <property type="match status" value="1"/>
</dbReference>
<keyword evidence="2" id="KW-0663">Pyridoxal phosphate</keyword>
<dbReference type="GO" id="GO:0008483">
    <property type="term" value="F:transaminase activity"/>
    <property type="evidence" value="ECO:0007669"/>
    <property type="project" value="UniProtKB-KW"/>
</dbReference>
<accession>A0A162JCZ2</accession>
<keyword evidence="6" id="KW-0032">Aminotransferase</keyword>
<name>A0A162JCZ2_9FUSO</name>
<dbReference type="SUPFAM" id="SSF46785">
    <property type="entry name" value="Winged helix' DNA-binding domain"/>
    <property type="match status" value="1"/>
</dbReference>
<keyword evidence="5" id="KW-0804">Transcription</keyword>
<dbReference type="Gene3D" id="3.90.1150.10">
    <property type="entry name" value="Aspartate Aminotransferase, domain 1"/>
    <property type="match status" value="1"/>
</dbReference>
<proteinExistence type="inferred from homology"/>
<evidence type="ECO:0000256" key="1">
    <source>
        <dbReference type="ARBA" id="ARBA00005384"/>
    </source>
</evidence>
<evidence type="ECO:0000313" key="6">
    <source>
        <dbReference type="EMBL" id="KYL05556.1"/>
    </source>
</evidence>
<dbReference type="KEGG" id="fnf:BSQ88_05220"/>
<comment type="caution">
    <text evidence="6">The sequence shown here is derived from an EMBL/GenBank/DDBJ whole genome shotgun (WGS) entry which is preliminary data.</text>
</comment>
<dbReference type="InterPro" id="IPR015422">
    <property type="entry name" value="PyrdxlP-dep_Trfase_small"/>
</dbReference>
<keyword evidence="6" id="KW-0808">Transferase</keyword>
<reference evidence="6 7" key="1">
    <citation type="submission" date="2016-03" db="EMBL/GenBank/DDBJ databases">
        <title>Comparative genomics of human isolates of Fusobacterium necrophorum.</title>
        <authorList>
            <person name="Jensen A."/>
            <person name="Bank S."/>
            <person name="Andersen P.S."/>
            <person name="Kristensen L.H."/>
            <person name="Prag J."/>
        </authorList>
    </citation>
    <scope>NUCLEOTIDE SEQUENCE [LARGE SCALE GENOMIC DNA]</scope>
    <source>
        <strain evidence="6 7">LS_1264</strain>
    </source>
</reference>
<dbReference type="PANTHER" id="PTHR46577">
    <property type="entry name" value="HTH-TYPE TRANSCRIPTIONAL REGULATORY PROTEIN GABR"/>
    <property type="match status" value="1"/>
</dbReference>
<dbReference type="eggNOG" id="COG1167">
    <property type="taxonomic scope" value="Bacteria"/>
</dbReference>
<dbReference type="PROSITE" id="PS50949">
    <property type="entry name" value="HTH_GNTR"/>
    <property type="match status" value="1"/>
</dbReference>
<dbReference type="Proteomes" id="UP000075816">
    <property type="component" value="Unassembled WGS sequence"/>
</dbReference>
<keyword evidence="4" id="KW-0238">DNA-binding</keyword>
<dbReference type="Pfam" id="PF00392">
    <property type="entry name" value="GntR"/>
    <property type="match status" value="1"/>
</dbReference>
<dbReference type="InterPro" id="IPR051446">
    <property type="entry name" value="HTH_trans_reg/aminotransferase"/>
</dbReference>
<gene>
    <name evidence="6" type="ORF">A2J07_02125</name>
</gene>
<dbReference type="GO" id="GO:0003700">
    <property type="term" value="F:DNA-binding transcription factor activity"/>
    <property type="evidence" value="ECO:0007669"/>
    <property type="project" value="InterPro"/>
</dbReference>
<evidence type="ECO:0000256" key="2">
    <source>
        <dbReference type="ARBA" id="ARBA00022898"/>
    </source>
</evidence>
<dbReference type="EMBL" id="LVEA01000001">
    <property type="protein sequence ID" value="KYL05556.1"/>
    <property type="molecule type" value="Genomic_DNA"/>
</dbReference>
<dbReference type="InterPro" id="IPR036390">
    <property type="entry name" value="WH_DNA-bd_sf"/>
</dbReference>
<dbReference type="Pfam" id="PF00155">
    <property type="entry name" value="Aminotran_1_2"/>
    <property type="match status" value="1"/>
</dbReference>
<evidence type="ECO:0000313" key="7">
    <source>
        <dbReference type="Proteomes" id="UP000075816"/>
    </source>
</evidence>
<dbReference type="InterPro" id="IPR015421">
    <property type="entry name" value="PyrdxlP-dep_Trfase_major"/>
</dbReference>
<dbReference type="InterPro" id="IPR000524">
    <property type="entry name" value="Tscrpt_reg_HTH_GntR"/>
</dbReference>
<dbReference type="RefSeq" id="WP_005959640.1">
    <property type="nucleotide sequence ID" value="NZ_JADRGD010000001.1"/>
</dbReference>